<evidence type="ECO:0000313" key="3">
    <source>
        <dbReference type="Proteomes" id="UP000038009"/>
    </source>
</evidence>
<dbReference type="VEuPathDB" id="TriTrypDB:Lsey_0081_0050"/>
<accession>A0A0N0P6U5</accession>
<organism evidence="2 3">
    <name type="scientific">Leptomonas seymouri</name>
    <dbReference type="NCBI Taxonomy" id="5684"/>
    <lineage>
        <taxon>Eukaryota</taxon>
        <taxon>Discoba</taxon>
        <taxon>Euglenozoa</taxon>
        <taxon>Kinetoplastea</taxon>
        <taxon>Metakinetoplastina</taxon>
        <taxon>Trypanosomatida</taxon>
        <taxon>Trypanosomatidae</taxon>
        <taxon>Leishmaniinae</taxon>
        <taxon>Leptomonas</taxon>
    </lineage>
</organism>
<keyword evidence="1" id="KW-0175">Coiled coil</keyword>
<feature type="coiled-coil region" evidence="1">
    <location>
        <begin position="21"/>
        <end position="105"/>
    </location>
</feature>
<name>A0A0N0P6U5_LEPSE</name>
<proteinExistence type="predicted"/>
<sequence>MMDKSQVTELIQRWRVLKGDLTGKGTELENARKALQEVEDEHAKMVQQWDLEKETIRNTSSAIEVQVASKNEEVRRMARETEELLRKVEERRRRTAEHLRVLNKRMLVVTTRTKEAEDKDAGVRERLVTFQKSRDESREQLLALLKKHETAIPQEQAAHDEKVRQIKSRIAETAAAIEAEAKSWALEQAMKEWKEKSNARKHVLDEVSAAEESKDIWADLLQEANSLHIQGNMKTLAELRAMVSV</sequence>
<keyword evidence="3" id="KW-1185">Reference proteome</keyword>
<evidence type="ECO:0000256" key="1">
    <source>
        <dbReference type="SAM" id="Coils"/>
    </source>
</evidence>
<dbReference type="OrthoDB" id="276915at2759"/>
<comment type="caution">
    <text evidence="2">The sequence shown here is derived from an EMBL/GenBank/DDBJ whole genome shotgun (WGS) entry which is preliminary data.</text>
</comment>
<dbReference type="Proteomes" id="UP000038009">
    <property type="component" value="Unassembled WGS sequence"/>
</dbReference>
<dbReference type="OMA" id="SIHIQDN"/>
<dbReference type="EMBL" id="LJSK01000081">
    <property type="protein sequence ID" value="KPI87577.1"/>
    <property type="molecule type" value="Genomic_DNA"/>
</dbReference>
<gene>
    <name evidence="2" type="ORF">ABL78_3328</name>
</gene>
<protein>
    <submittedName>
        <fullName evidence="2">Uncharacterized protein</fullName>
    </submittedName>
</protein>
<evidence type="ECO:0000313" key="2">
    <source>
        <dbReference type="EMBL" id="KPI87577.1"/>
    </source>
</evidence>
<reference evidence="2 3" key="1">
    <citation type="journal article" date="2015" name="PLoS Pathog.">
        <title>Leptomonas seymouri: Adaptations to the Dixenous Life Cycle Analyzed by Genome Sequencing, Transcriptome Profiling and Co-infection with Leishmania donovani.</title>
        <authorList>
            <person name="Kraeva N."/>
            <person name="Butenko A."/>
            <person name="Hlavacova J."/>
            <person name="Kostygov A."/>
            <person name="Myskova J."/>
            <person name="Grybchuk D."/>
            <person name="Lestinova T."/>
            <person name="Votypka J."/>
            <person name="Volf P."/>
            <person name="Opperdoes F."/>
            <person name="Flegontov P."/>
            <person name="Lukes J."/>
            <person name="Yurchenko V."/>
        </authorList>
    </citation>
    <scope>NUCLEOTIDE SEQUENCE [LARGE SCALE GENOMIC DNA]</scope>
    <source>
        <strain evidence="2 3">ATCC 30220</strain>
    </source>
</reference>
<dbReference type="AlphaFoldDB" id="A0A0N0P6U5"/>